<dbReference type="PANTHER" id="PTHR11051:SF8">
    <property type="entry name" value="PROTEIN-GLUCOSYLGALACTOSYLHYDROXYLYSINE GLUCOSIDASE"/>
    <property type="match status" value="1"/>
</dbReference>
<protein>
    <submittedName>
        <fullName evidence="9">Kojibiose phosphorylase</fullName>
        <ecNumber evidence="9">2.4.1.230</ecNumber>
    </submittedName>
</protein>
<proteinExistence type="inferred from homology"/>
<accession>F4LLV0</accession>
<feature type="domain" description="Glycoside hydrolase family 65 central catalytic" evidence="6">
    <location>
        <begin position="341"/>
        <end position="731"/>
    </location>
</feature>
<dbReference type="InterPro" id="IPR005196">
    <property type="entry name" value="Glyco_hydro_65_N"/>
</dbReference>
<dbReference type="GO" id="GO:0005975">
    <property type="term" value="P:carbohydrate metabolic process"/>
    <property type="evidence" value="ECO:0007669"/>
    <property type="project" value="InterPro"/>
</dbReference>
<dbReference type="InterPro" id="IPR005194">
    <property type="entry name" value="Glyco_hydro_65_C"/>
</dbReference>
<comment type="similarity">
    <text evidence="1">Belongs to the glycosyl hydrolase 65 family.</text>
</comment>
<dbReference type="GO" id="GO:0004553">
    <property type="term" value="F:hydrolase activity, hydrolyzing O-glycosyl compounds"/>
    <property type="evidence" value="ECO:0007669"/>
    <property type="project" value="TreeGrafter"/>
</dbReference>
<dbReference type="Pfam" id="PF03633">
    <property type="entry name" value="Glyco_hydro_65C"/>
    <property type="match status" value="1"/>
</dbReference>
<dbReference type="eggNOG" id="COG1554">
    <property type="taxonomic scope" value="Bacteria"/>
</dbReference>
<dbReference type="KEGG" id="tbe:Trebr_0191"/>
<dbReference type="PIRSF" id="PIRSF036289">
    <property type="entry name" value="Glycosyl_hydrolase_malt_phosph"/>
    <property type="match status" value="1"/>
</dbReference>
<dbReference type="InterPro" id="IPR011013">
    <property type="entry name" value="Gal_mutarotase_sf_dom"/>
</dbReference>
<evidence type="ECO:0000256" key="1">
    <source>
        <dbReference type="ARBA" id="ARBA00006768"/>
    </source>
</evidence>
<evidence type="ECO:0000256" key="5">
    <source>
        <dbReference type="PIRSR" id="PIRSR036289-51"/>
    </source>
</evidence>
<keyword evidence="3 9" id="KW-0808">Transferase</keyword>
<dbReference type="Gene3D" id="2.60.420.10">
    <property type="entry name" value="Maltose phosphorylase, domain 3"/>
    <property type="match status" value="1"/>
</dbReference>
<sequence length="786" mass="86818">MKLEREWLASDTGTGENDILLNGNRMLTGNGYMGYRGTVEEAVAADMPATIVNGVYDKNGDKWREPVCIPNALSIRLETASGRSLSLRSESLFRHSQSLDFRYGIFRRHTEWRFDGNTAPGERGFVRVESERFVSMTNAHLLCERYLVTTDMELNGERLIDGNVRDINGPHLESFVCSCDTARRALILTAETMEKKLSVAVVSASAWDTAPAKNFFSGKVERFTIQGTPICGSTYCLYVFAGVSAGEKTAEAALAAASSAAFSAEFAGGGGHSADAHTAGGDSASGGHVPSGEYVPSGACVSFAAERYMTELNAHRAEWDSIWERGDVEITGDEFARRALRYNLYHLQIIAPRFAAPGSRDVSGGLSVPARGLSGQTYKGAIFWDTEMFISPYFLYTEPEMVKRFIRYRVETLDGARRKAAEYGYSGAFYAWESQETGDDACSLHNVTDVFTGRPMRTYFRDKQIHISGAVVHAVREYLAATGDFDILRDGALEMVLECARFYLSRIHYSPLKKRYEVLDVTGPDEYHERVNNDAYTNRIVKDVFDTAEFCIAEAKVRAPETLASVMDKIRFTDELPLMRAASADLYVPAPGADGIIEQFDGYFQLENCSLQDVRSRLLDPKEYWGGANGVASETQIIKQADVILLQTVFPDEYTEAQKRVNFAYYEPRTEHGSSLSPCVYALLACAVGDTDWAYPFFLKTAEIDITGESKQFAGLVYIGGTHPAANGGAWLSAVRGFCGFSVTNGEIRVAPRLPPSWEEISFSAVVRGAAYRISITKDGYTICKK</sequence>
<dbReference type="EC" id="2.4.1.230" evidence="9"/>
<feature type="binding site" evidence="5">
    <location>
        <begin position="384"/>
        <end position="385"/>
    </location>
    <ligand>
        <name>substrate</name>
    </ligand>
</feature>
<dbReference type="SUPFAM" id="SSF48208">
    <property type="entry name" value="Six-hairpin glycosidases"/>
    <property type="match status" value="1"/>
</dbReference>
<dbReference type="GO" id="GO:0033831">
    <property type="term" value="F:kojibiose phosphorylase activity"/>
    <property type="evidence" value="ECO:0007669"/>
    <property type="project" value="UniProtKB-EC"/>
</dbReference>
<keyword evidence="10" id="KW-1185">Reference proteome</keyword>
<dbReference type="STRING" id="906968.Trebr_0191"/>
<dbReference type="AlphaFoldDB" id="F4LLV0"/>
<evidence type="ECO:0000259" key="7">
    <source>
        <dbReference type="Pfam" id="PF03633"/>
    </source>
</evidence>
<evidence type="ECO:0000256" key="4">
    <source>
        <dbReference type="PIRSR" id="PIRSR036289-50"/>
    </source>
</evidence>
<dbReference type="EMBL" id="CP002696">
    <property type="protein sequence ID" value="AEE15642.1"/>
    <property type="molecule type" value="Genomic_DNA"/>
</dbReference>
<gene>
    <name evidence="9" type="ordered locus">Trebr_0191</name>
</gene>
<dbReference type="InterPro" id="IPR017045">
    <property type="entry name" value="Malt_Pase/Glycosyl_Hdrlase"/>
</dbReference>
<evidence type="ECO:0000256" key="3">
    <source>
        <dbReference type="ARBA" id="ARBA00022679"/>
    </source>
</evidence>
<dbReference type="Gene3D" id="1.50.10.10">
    <property type="match status" value="1"/>
</dbReference>
<dbReference type="Pfam" id="PF03632">
    <property type="entry name" value="Glyco_hydro_65m"/>
    <property type="match status" value="1"/>
</dbReference>
<evidence type="ECO:0000313" key="9">
    <source>
        <dbReference type="EMBL" id="AEE15642.1"/>
    </source>
</evidence>
<dbReference type="InterPro" id="IPR008928">
    <property type="entry name" value="6-hairpin_glycosidase_sf"/>
</dbReference>
<dbReference type="PANTHER" id="PTHR11051">
    <property type="entry name" value="GLYCOSYL HYDROLASE-RELATED"/>
    <property type="match status" value="1"/>
</dbReference>
<reference evidence="10" key="1">
    <citation type="submission" date="2011-04" db="EMBL/GenBank/DDBJ databases">
        <title>The complete genome of Treponema brennaborense DSM 12168.</title>
        <authorList>
            <person name="Lucas S."/>
            <person name="Han J."/>
            <person name="Lapidus A."/>
            <person name="Bruce D."/>
            <person name="Goodwin L."/>
            <person name="Pitluck S."/>
            <person name="Peters L."/>
            <person name="Kyrpides N."/>
            <person name="Mavromatis K."/>
            <person name="Ivanova N."/>
            <person name="Mikhailova N."/>
            <person name="Pagani I."/>
            <person name="Teshima H."/>
            <person name="Detter J.C."/>
            <person name="Tapia R."/>
            <person name="Han C."/>
            <person name="Land M."/>
            <person name="Hauser L."/>
            <person name="Markowitz V."/>
            <person name="Cheng J.-F."/>
            <person name="Hugenholtz P."/>
            <person name="Woyke T."/>
            <person name="Wu D."/>
            <person name="Gronow S."/>
            <person name="Wellnitz S."/>
            <person name="Brambilla E."/>
            <person name="Klenk H.-P."/>
            <person name="Eisen J.A."/>
        </authorList>
    </citation>
    <scope>NUCLEOTIDE SEQUENCE [LARGE SCALE GENOMIC DNA]</scope>
    <source>
        <strain evidence="10">DSM 12168 / CIP 105900 / DD5/3</strain>
    </source>
</reference>
<dbReference type="Proteomes" id="UP000006546">
    <property type="component" value="Chromosome"/>
</dbReference>
<evidence type="ECO:0000256" key="2">
    <source>
        <dbReference type="ARBA" id="ARBA00022676"/>
    </source>
</evidence>
<dbReference type="Pfam" id="PF03636">
    <property type="entry name" value="Glyco_hydro_65N"/>
    <property type="match status" value="1"/>
</dbReference>
<dbReference type="InterPro" id="IPR005195">
    <property type="entry name" value="Glyco_hydro_65_M"/>
</dbReference>
<dbReference type="OrthoDB" id="9758855at2"/>
<feature type="domain" description="Glycoside hydrolase family 65 C-terminal" evidence="7">
    <location>
        <begin position="743"/>
        <end position="784"/>
    </location>
</feature>
<dbReference type="GO" id="GO:0030246">
    <property type="term" value="F:carbohydrate binding"/>
    <property type="evidence" value="ECO:0007669"/>
    <property type="project" value="InterPro"/>
</dbReference>
<keyword evidence="2 9" id="KW-0328">Glycosyltransferase</keyword>
<feature type="active site" description="Proton donor" evidence="4">
    <location>
        <position position="526"/>
    </location>
</feature>
<dbReference type="InterPro" id="IPR037018">
    <property type="entry name" value="GH65_N"/>
</dbReference>
<name>F4LLV0_TREBD</name>
<feature type="binding site" evidence="5">
    <location>
        <begin position="639"/>
        <end position="640"/>
    </location>
    <ligand>
        <name>substrate</name>
    </ligand>
</feature>
<evidence type="ECO:0000259" key="6">
    <source>
        <dbReference type="Pfam" id="PF03632"/>
    </source>
</evidence>
<dbReference type="InterPro" id="IPR012341">
    <property type="entry name" value="6hp_glycosidase-like_sf"/>
</dbReference>
<evidence type="ECO:0000259" key="8">
    <source>
        <dbReference type="Pfam" id="PF03636"/>
    </source>
</evidence>
<dbReference type="HOGENOM" id="CLU_006285_2_1_12"/>
<organism evidence="9 10">
    <name type="scientific">Treponema brennaborense (strain DSM 12168 / CIP 105900 / DD5/3)</name>
    <dbReference type="NCBI Taxonomy" id="906968"/>
    <lineage>
        <taxon>Bacteria</taxon>
        <taxon>Pseudomonadati</taxon>
        <taxon>Spirochaetota</taxon>
        <taxon>Spirochaetia</taxon>
        <taxon>Spirochaetales</taxon>
        <taxon>Treponemataceae</taxon>
        <taxon>Treponema</taxon>
    </lineage>
</organism>
<dbReference type="SUPFAM" id="SSF74650">
    <property type="entry name" value="Galactose mutarotase-like"/>
    <property type="match status" value="1"/>
</dbReference>
<feature type="domain" description="Glycoside hydrolase family 65 N-terminal" evidence="8">
    <location>
        <begin position="22"/>
        <end position="211"/>
    </location>
</feature>
<dbReference type="Gene3D" id="2.70.98.40">
    <property type="entry name" value="Glycoside hydrolase, family 65, N-terminal domain"/>
    <property type="match status" value="1"/>
</dbReference>
<dbReference type="RefSeq" id="WP_013757361.1">
    <property type="nucleotide sequence ID" value="NC_015500.1"/>
</dbReference>
<evidence type="ECO:0000313" key="10">
    <source>
        <dbReference type="Proteomes" id="UP000006546"/>
    </source>
</evidence>